<dbReference type="GO" id="GO:0005737">
    <property type="term" value="C:cytoplasm"/>
    <property type="evidence" value="ECO:0007669"/>
    <property type="project" value="TreeGrafter"/>
</dbReference>
<dbReference type="GO" id="GO:0004674">
    <property type="term" value="F:protein serine/threonine kinase activity"/>
    <property type="evidence" value="ECO:0007669"/>
    <property type="project" value="TreeGrafter"/>
</dbReference>
<reference evidence="3" key="1">
    <citation type="submission" date="2010-08" db="EMBL/GenBank/DDBJ databases">
        <authorList>
            <consortium name="Caenorhabditis japonica Sequencing Consortium"/>
            <person name="Wilson R.K."/>
        </authorList>
    </citation>
    <scope>NUCLEOTIDE SEQUENCE [LARGE SCALE GENOMIC DNA]</scope>
    <source>
        <strain evidence="3">DF5081</strain>
    </source>
</reference>
<sequence>MIDTANKQPVCLIDYADWFWRIRDGFFFKKSPHADWQIPFDAISVFERIGSGSQGCVYRGQYQNRTVAIKQCNNLKETEMKYLRHLHHPNIIEFFGVLSNGPLYCIVMEYCSKGQICNVLKSKTLITRETFSQWVKEIADGMDYLHQNRVIHRDLKSQNILVSAEDFIKICDFGVSCEQFTTDSTKISFVGTPALVFRVTYIVSDVVKTDTVKSVLYRDACASISTNPTDHFLLHAFGPGIYVASNPGASEPPSSGYSSKQLRVERFEYSFEYNFTFLTITF</sequence>
<dbReference type="InterPro" id="IPR008271">
    <property type="entry name" value="Ser/Thr_kinase_AS"/>
</dbReference>
<evidence type="ECO:0000313" key="2">
    <source>
        <dbReference type="EnsemblMetazoa" id="CJA01498.1"/>
    </source>
</evidence>
<dbReference type="Gene3D" id="1.10.510.10">
    <property type="entry name" value="Transferase(Phosphotransferase) domain 1"/>
    <property type="match status" value="1"/>
</dbReference>
<dbReference type="InterPro" id="IPR011009">
    <property type="entry name" value="Kinase-like_dom_sf"/>
</dbReference>
<dbReference type="SUPFAM" id="SSF56112">
    <property type="entry name" value="Protein kinase-like (PK-like)"/>
    <property type="match status" value="1"/>
</dbReference>
<dbReference type="Proteomes" id="UP000005237">
    <property type="component" value="Unassembled WGS sequence"/>
</dbReference>
<dbReference type="AlphaFoldDB" id="A0A8R1DG46"/>
<feature type="domain" description="Protein kinase" evidence="1">
    <location>
        <begin position="43"/>
        <end position="282"/>
    </location>
</feature>
<dbReference type="SMART" id="SM00220">
    <property type="entry name" value="S_TKc"/>
    <property type="match status" value="1"/>
</dbReference>
<dbReference type="InterPro" id="IPR000719">
    <property type="entry name" value="Prot_kinase_dom"/>
</dbReference>
<keyword evidence="3" id="KW-1185">Reference proteome</keyword>
<protein>
    <submittedName>
        <fullName evidence="2">Protein kinase domain-containing protein</fullName>
    </submittedName>
</protein>
<organism evidence="2 3">
    <name type="scientific">Caenorhabditis japonica</name>
    <dbReference type="NCBI Taxonomy" id="281687"/>
    <lineage>
        <taxon>Eukaryota</taxon>
        <taxon>Metazoa</taxon>
        <taxon>Ecdysozoa</taxon>
        <taxon>Nematoda</taxon>
        <taxon>Chromadorea</taxon>
        <taxon>Rhabditida</taxon>
        <taxon>Rhabditina</taxon>
        <taxon>Rhabditomorpha</taxon>
        <taxon>Rhabditoidea</taxon>
        <taxon>Rhabditidae</taxon>
        <taxon>Peloderinae</taxon>
        <taxon>Caenorhabditis</taxon>
    </lineage>
</organism>
<dbReference type="InterPro" id="IPR051681">
    <property type="entry name" value="Ser/Thr_Kinases-Pseudokinases"/>
</dbReference>
<evidence type="ECO:0000259" key="1">
    <source>
        <dbReference type="PROSITE" id="PS50011"/>
    </source>
</evidence>
<name>A0A8R1DG46_CAEJA</name>
<dbReference type="PANTHER" id="PTHR44329:SF304">
    <property type="entry name" value="MITOGEN-ACTIVATED PROTEIN KINASE KINASE KINASE 13-LIKE ISOFORM X1"/>
    <property type="match status" value="1"/>
</dbReference>
<dbReference type="EnsemblMetazoa" id="CJA01498.1">
    <property type="protein sequence ID" value="CJA01498.1"/>
    <property type="gene ID" value="WBGene00120702"/>
</dbReference>
<accession>A0A8R1DG46</accession>
<reference evidence="2" key="2">
    <citation type="submission" date="2022-06" db="UniProtKB">
        <authorList>
            <consortium name="EnsemblMetazoa"/>
        </authorList>
    </citation>
    <scope>IDENTIFICATION</scope>
    <source>
        <strain evidence="2">DF5081</strain>
    </source>
</reference>
<dbReference type="Pfam" id="PF00069">
    <property type="entry name" value="Pkinase"/>
    <property type="match status" value="1"/>
</dbReference>
<proteinExistence type="predicted"/>
<dbReference type="Gene3D" id="3.30.200.20">
    <property type="entry name" value="Phosphorylase Kinase, domain 1"/>
    <property type="match status" value="1"/>
</dbReference>
<dbReference type="PROSITE" id="PS00108">
    <property type="entry name" value="PROTEIN_KINASE_ST"/>
    <property type="match status" value="1"/>
</dbReference>
<dbReference type="GO" id="GO:0005524">
    <property type="term" value="F:ATP binding"/>
    <property type="evidence" value="ECO:0007669"/>
    <property type="project" value="InterPro"/>
</dbReference>
<dbReference type="PANTHER" id="PTHR44329">
    <property type="entry name" value="SERINE/THREONINE-PROTEIN KINASE TNNI3K-RELATED"/>
    <property type="match status" value="1"/>
</dbReference>
<dbReference type="PROSITE" id="PS50011">
    <property type="entry name" value="PROTEIN_KINASE_DOM"/>
    <property type="match status" value="1"/>
</dbReference>
<evidence type="ECO:0000313" key="3">
    <source>
        <dbReference type="Proteomes" id="UP000005237"/>
    </source>
</evidence>